<keyword evidence="4" id="KW-1185">Reference proteome</keyword>
<keyword evidence="2" id="KW-0812">Transmembrane</keyword>
<feature type="transmembrane region" description="Helical" evidence="2">
    <location>
        <begin position="143"/>
        <end position="163"/>
    </location>
</feature>
<evidence type="ECO:0000256" key="2">
    <source>
        <dbReference type="SAM" id="Phobius"/>
    </source>
</evidence>
<evidence type="ECO:0000313" key="4">
    <source>
        <dbReference type="Proteomes" id="UP000631114"/>
    </source>
</evidence>
<dbReference type="AlphaFoldDB" id="A0A835MEG6"/>
<name>A0A835MEG6_9MAGN</name>
<reference evidence="3 4" key="1">
    <citation type="submission" date="2020-10" db="EMBL/GenBank/DDBJ databases">
        <title>The Coptis chinensis genome and diversification of protoberbering-type alkaloids.</title>
        <authorList>
            <person name="Wang B."/>
            <person name="Shu S."/>
            <person name="Song C."/>
            <person name="Liu Y."/>
        </authorList>
    </citation>
    <scope>NUCLEOTIDE SEQUENCE [LARGE SCALE GENOMIC DNA]</scope>
    <source>
        <strain evidence="3">HL-2020</strain>
        <tissue evidence="3">Leaf</tissue>
    </source>
</reference>
<dbReference type="Proteomes" id="UP000631114">
    <property type="component" value="Unassembled WGS sequence"/>
</dbReference>
<accession>A0A835MEG6</accession>
<keyword evidence="2" id="KW-1133">Transmembrane helix</keyword>
<evidence type="ECO:0000256" key="1">
    <source>
        <dbReference type="SAM" id="MobiDB-lite"/>
    </source>
</evidence>
<feature type="region of interest" description="Disordered" evidence="1">
    <location>
        <begin position="87"/>
        <end position="119"/>
    </location>
</feature>
<comment type="caution">
    <text evidence="3">The sequence shown here is derived from an EMBL/GenBank/DDBJ whole genome shotgun (WGS) entry which is preliminary data.</text>
</comment>
<protein>
    <submittedName>
        <fullName evidence="3">Uncharacterized protein</fullName>
    </submittedName>
</protein>
<sequence length="171" mass="19225">MLLNRPVCLPPRIKFLCSFEGSLKFRLAPSVCTSEGKRSVCYTPFVTLQFVATLWVRFLCDWNSPRLLRSFLENFLPGCARDPHGDECPHVPQSPHGQHQHCPHARSQDPPDPQPQRKIRSSPLMFFSSPLMFGSTRNLSSSLVFGISSLLISSTLMLMGLYCHKGIYSSA</sequence>
<organism evidence="3 4">
    <name type="scientific">Coptis chinensis</name>
    <dbReference type="NCBI Taxonomy" id="261450"/>
    <lineage>
        <taxon>Eukaryota</taxon>
        <taxon>Viridiplantae</taxon>
        <taxon>Streptophyta</taxon>
        <taxon>Embryophyta</taxon>
        <taxon>Tracheophyta</taxon>
        <taxon>Spermatophyta</taxon>
        <taxon>Magnoliopsida</taxon>
        <taxon>Ranunculales</taxon>
        <taxon>Ranunculaceae</taxon>
        <taxon>Coptidoideae</taxon>
        <taxon>Coptis</taxon>
    </lineage>
</organism>
<proteinExistence type="predicted"/>
<keyword evidence="2" id="KW-0472">Membrane</keyword>
<dbReference type="EMBL" id="JADFTS010000002">
    <property type="protein sequence ID" value="KAF9620786.1"/>
    <property type="molecule type" value="Genomic_DNA"/>
</dbReference>
<gene>
    <name evidence="3" type="ORF">IFM89_014621</name>
</gene>
<evidence type="ECO:0000313" key="3">
    <source>
        <dbReference type="EMBL" id="KAF9620786.1"/>
    </source>
</evidence>